<evidence type="ECO:0000259" key="4">
    <source>
        <dbReference type="Pfam" id="PF00122"/>
    </source>
</evidence>
<evidence type="ECO:0000313" key="5">
    <source>
        <dbReference type="EMBL" id="TGD70254.1"/>
    </source>
</evidence>
<dbReference type="GO" id="GO:0012505">
    <property type="term" value="C:endomembrane system"/>
    <property type="evidence" value="ECO:0007669"/>
    <property type="project" value="UniProtKB-SubCell"/>
</dbReference>
<keyword evidence="6" id="KW-1185">Reference proteome</keyword>
<dbReference type="InterPro" id="IPR059000">
    <property type="entry name" value="ATPase_P-type_domA"/>
</dbReference>
<dbReference type="PANTHER" id="PTHR43520:SF8">
    <property type="entry name" value="P-TYPE CU(+) TRANSPORTER"/>
    <property type="match status" value="1"/>
</dbReference>
<gene>
    <name evidence="5" type="ORF">C9F07_15765</name>
</gene>
<dbReference type="GO" id="GO:0016887">
    <property type="term" value="F:ATP hydrolysis activity"/>
    <property type="evidence" value="ECO:0007669"/>
    <property type="project" value="InterPro"/>
</dbReference>
<protein>
    <submittedName>
        <fullName evidence="5">ATPase</fullName>
    </submittedName>
</protein>
<feature type="non-terminal residue" evidence="5">
    <location>
        <position position="129"/>
    </location>
</feature>
<dbReference type="Pfam" id="PF00122">
    <property type="entry name" value="E1-E2_ATPase"/>
    <property type="match status" value="1"/>
</dbReference>
<comment type="subcellular location">
    <subcellularLocation>
        <location evidence="1">Endomembrane system</location>
        <topology evidence="1">Multi-pass membrane protein</topology>
    </subcellularLocation>
</comment>
<dbReference type="EMBL" id="PYKI01001651">
    <property type="protein sequence ID" value="TGD70254.1"/>
    <property type="molecule type" value="Genomic_DNA"/>
</dbReference>
<dbReference type="InterPro" id="IPR008250">
    <property type="entry name" value="ATPase_P-typ_transduc_dom_A_sf"/>
</dbReference>
<dbReference type="Gene3D" id="2.70.150.10">
    <property type="entry name" value="Calcium-transporting ATPase, cytoplasmic transduction domain A"/>
    <property type="match status" value="1"/>
</dbReference>
<sequence>SLAAPSPPARSPEGPVNGYHAAAAVIVALILRGRFLEARAKGRTSEAIKRLVGLQARVAHVLREGRIVAIPVDEVVLGDCVEVRPGERIPVDGEVTEGRSFVDESMITGEPIPVEKSAGSAVVAKPLIS</sequence>
<keyword evidence="2" id="KW-0479">Metal-binding</keyword>
<feature type="domain" description="P-type ATPase A" evidence="4">
    <location>
        <begin position="54"/>
        <end position="124"/>
    </location>
</feature>
<proteinExistence type="predicted"/>
<dbReference type="PANTHER" id="PTHR43520">
    <property type="entry name" value="ATP7, ISOFORM B"/>
    <property type="match status" value="1"/>
</dbReference>
<dbReference type="SUPFAM" id="SSF81653">
    <property type="entry name" value="Calcium ATPase, transduction domain A"/>
    <property type="match status" value="1"/>
</dbReference>
<organism evidence="5 6">
    <name type="scientific">Salmonella enterica subsp. enterica serovar Poona</name>
    <dbReference type="NCBI Taxonomy" id="436295"/>
    <lineage>
        <taxon>Bacteria</taxon>
        <taxon>Pseudomonadati</taxon>
        <taxon>Pseudomonadota</taxon>
        <taxon>Gammaproteobacteria</taxon>
        <taxon>Enterobacterales</taxon>
        <taxon>Enterobacteriaceae</taxon>
        <taxon>Salmonella</taxon>
    </lineage>
</organism>
<dbReference type="GO" id="GO:0005524">
    <property type="term" value="F:ATP binding"/>
    <property type="evidence" value="ECO:0007669"/>
    <property type="project" value="InterPro"/>
</dbReference>
<accession>A0A4Z0LSL7</accession>
<dbReference type="GO" id="GO:0055070">
    <property type="term" value="P:copper ion homeostasis"/>
    <property type="evidence" value="ECO:0007669"/>
    <property type="project" value="TreeGrafter"/>
</dbReference>
<name>A0A4Z0LSL7_SALET</name>
<keyword evidence="3" id="KW-1278">Translocase</keyword>
<dbReference type="GO" id="GO:0016020">
    <property type="term" value="C:membrane"/>
    <property type="evidence" value="ECO:0007669"/>
    <property type="project" value="InterPro"/>
</dbReference>
<dbReference type="GO" id="GO:0043682">
    <property type="term" value="F:P-type divalent copper transporter activity"/>
    <property type="evidence" value="ECO:0007669"/>
    <property type="project" value="TreeGrafter"/>
</dbReference>
<dbReference type="NCBIfam" id="TIGR01494">
    <property type="entry name" value="ATPase_P-type"/>
    <property type="match status" value="1"/>
</dbReference>
<evidence type="ECO:0000313" key="6">
    <source>
        <dbReference type="Proteomes" id="UP000298196"/>
    </source>
</evidence>
<dbReference type="GO" id="GO:0005507">
    <property type="term" value="F:copper ion binding"/>
    <property type="evidence" value="ECO:0007669"/>
    <property type="project" value="TreeGrafter"/>
</dbReference>
<evidence type="ECO:0000256" key="1">
    <source>
        <dbReference type="ARBA" id="ARBA00004127"/>
    </source>
</evidence>
<feature type="non-terminal residue" evidence="5">
    <location>
        <position position="1"/>
    </location>
</feature>
<dbReference type="Proteomes" id="UP000298196">
    <property type="component" value="Unassembled WGS sequence"/>
</dbReference>
<dbReference type="AlphaFoldDB" id="A0A4Z0LSL7"/>
<comment type="caution">
    <text evidence="5">The sequence shown here is derived from an EMBL/GenBank/DDBJ whole genome shotgun (WGS) entry which is preliminary data.</text>
</comment>
<dbReference type="InterPro" id="IPR001757">
    <property type="entry name" value="P_typ_ATPase"/>
</dbReference>
<evidence type="ECO:0000256" key="3">
    <source>
        <dbReference type="ARBA" id="ARBA00022967"/>
    </source>
</evidence>
<reference evidence="5 6" key="1">
    <citation type="submission" date="2018-03" db="EMBL/GenBank/DDBJ databases">
        <title>Non-Typhoidal Salmonella genome sequencing and assembly.</title>
        <authorList>
            <person name="Matchawe C."/>
        </authorList>
    </citation>
    <scope>NUCLEOTIDE SEQUENCE [LARGE SCALE GENOMIC DNA]</scope>
    <source>
        <strain evidence="5 6">22sa</strain>
    </source>
</reference>
<evidence type="ECO:0000256" key="2">
    <source>
        <dbReference type="ARBA" id="ARBA00022723"/>
    </source>
</evidence>